<evidence type="ECO:0000313" key="4">
    <source>
        <dbReference type="Proteomes" id="UP001307705"/>
    </source>
</evidence>
<proteinExistence type="predicted"/>
<evidence type="ECO:0008006" key="5">
    <source>
        <dbReference type="Google" id="ProtNLM"/>
    </source>
</evidence>
<dbReference type="InterPro" id="IPR022532">
    <property type="entry name" value="DUF3696"/>
</dbReference>
<protein>
    <recommendedName>
        <fullName evidence="5">AAA domain-containing protein</fullName>
    </recommendedName>
</protein>
<dbReference type="EMBL" id="BTPE01000001">
    <property type="protein sequence ID" value="GMQ31945.1"/>
    <property type="molecule type" value="Genomic_DNA"/>
</dbReference>
<dbReference type="Pfam" id="PF13175">
    <property type="entry name" value="AAA_15"/>
    <property type="match status" value="1"/>
</dbReference>
<dbReference type="PANTHER" id="PTHR43581">
    <property type="entry name" value="ATP/GTP PHOSPHATASE"/>
    <property type="match status" value="1"/>
</dbReference>
<evidence type="ECO:0000313" key="3">
    <source>
        <dbReference type="EMBL" id="GMQ31945.1"/>
    </source>
</evidence>
<dbReference type="RefSeq" id="WP_338226794.1">
    <property type="nucleotide sequence ID" value="NZ_BTPE01000001.1"/>
</dbReference>
<reference evidence="3 4" key="1">
    <citation type="submission" date="2023-08" db="EMBL/GenBank/DDBJ databases">
        <title>Draft genome sequence of Algoriphagus taiwanensis.</title>
        <authorList>
            <person name="Takatani N."/>
            <person name="Hosokawa M."/>
            <person name="Sawabe T."/>
        </authorList>
    </citation>
    <scope>NUCLEOTIDE SEQUENCE [LARGE SCALE GENOMIC DNA]</scope>
    <source>
        <strain evidence="3 4">JCM 19755</strain>
    </source>
</reference>
<dbReference type="Proteomes" id="UP001307705">
    <property type="component" value="Unassembled WGS sequence"/>
</dbReference>
<evidence type="ECO:0000259" key="1">
    <source>
        <dbReference type="Pfam" id="PF12476"/>
    </source>
</evidence>
<dbReference type="Pfam" id="PF12476">
    <property type="entry name" value="DUF3696"/>
    <property type="match status" value="1"/>
</dbReference>
<evidence type="ECO:0000259" key="2">
    <source>
        <dbReference type="Pfam" id="PF13175"/>
    </source>
</evidence>
<comment type="caution">
    <text evidence="3">The sequence shown here is derived from an EMBL/GenBank/DDBJ whole genome shotgun (WGS) entry which is preliminary data.</text>
</comment>
<sequence>MPYLHTLGLENFRLFKEKAVFDFAPITLLTGQNSSGKSSLIKSLLLMKSSINETGGIEELNFSGGKHHLGWYGQVLNFKSESNELVFTFDFPFPQLVEKTLIDLTYHSQSRNSLSGKLKAMKIYFESGEIIFEIKKGEKKSEFDYIEDYEKYDLTHGYSHLYSFYPIEVKCDFRKIIESLRNTYNGKYNGKLISSNPRIKELPGLTRHFNRNGIKVSEFVLPHIFINFHIKLFPESNQKSENTTLFSGVEESFQKNFTNQLDIFSQGIEIEYIFEGGGRYYSESFEDIFLYTLSNILDQLSIKVNNTGFFESGAPTKKPTLPLAEFGKFVFEEFFEKELGKSFKSVIDLFSSVDSLSSFRTNTERLYSSTGQMVEMNKLLWEFGQYGENVPYEIREFINNSLKLFDIGDEMIINTIQGVTSEIFIIKNEKKILLADLGFGYSQLIPIILKISLGIIKRAKEDLMTHNIPPTVFLLEEPESNLHPSLQSKLANFLINAAKEFNIQFVVETHSEYMIRNFQYLTAKKELDPMSTKIYYFNHPDSDEFKNSPLKEINILEDGRLSAEFGEGFFDEIPRLLAFLYNSSSN</sequence>
<dbReference type="PANTHER" id="PTHR43581:SF4">
    <property type="entry name" value="ATP_GTP PHOSPHATASE"/>
    <property type="match status" value="1"/>
</dbReference>
<organism evidence="3 4">
    <name type="scientific">Algoriphagus taiwanensis</name>
    <dbReference type="NCBI Taxonomy" id="1445656"/>
    <lineage>
        <taxon>Bacteria</taxon>
        <taxon>Pseudomonadati</taxon>
        <taxon>Bacteroidota</taxon>
        <taxon>Cytophagia</taxon>
        <taxon>Cytophagales</taxon>
        <taxon>Cyclobacteriaceae</taxon>
        <taxon>Algoriphagus</taxon>
    </lineage>
</organism>
<dbReference type="Gene3D" id="3.40.50.300">
    <property type="entry name" value="P-loop containing nucleotide triphosphate hydrolases"/>
    <property type="match status" value="2"/>
</dbReference>
<name>A0ABQ6PXH3_9BACT</name>
<gene>
    <name evidence="3" type="ORF">Ataiwa_02170</name>
</gene>
<accession>A0ABQ6PXH3</accession>
<dbReference type="SUPFAM" id="SSF52540">
    <property type="entry name" value="P-loop containing nucleoside triphosphate hydrolases"/>
    <property type="match status" value="1"/>
</dbReference>
<keyword evidence="4" id="KW-1185">Reference proteome</keyword>
<dbReference type="InterPro" id="IPR041685">
    <property type="entry name" value="AAA_GajA/Old/RecF-like"/>
</dbReference>
<feature type="domain" description="DUF3696" evidence="1">
    <location>
        <begin position="528"/>
        <end position="577"/>
    </location>
</feature>
<dbReference type="InterPro" id="IPR051396">
    <property type="entry name" value="Bact_Antivir_Def_Nuclease"/>
</dbReference>
<dbReference type="InterPro" id="IPR027417">
    <property type="entry name" value="P-loop_NTPase"/>
</dbReference>
<feature type="domain" description="Endonuclease GajA/Old nuclease/RecF-like AAA" evidence="2">
    <location>
        <begin position="4"/>
        <end position="515"/>
    </location>
</feature>